<dbReference type="GO" id="GO:0000977">
    <property type="term" value="F:RNA polymerase II transcription regulatory region sequence-specific DNA binding"/>
    <property type="evidence" value="ECO:0007669"/>
    <property type="project" value="TreeGrafter"/>
</dbReference>
<dbReference type="PANTHER" id="PTHR12451">
    <property type="entry name" value="TRANSCRIPTION FACTOR CASTOR PROTEIN MING -RELATED"/>
    <property type="match status" value="1"/>
</dbReference>
<name>A0A1D1W2Y5_RAMVA</name>
<dbReference type="InterPro" id="IPR040373">
    <property type="entry name" value="CASZ1"/>
</dbReference>
<feature type="region of interest" description="Disordered" evidence="2">
    <location>
        <begin position="1056"/>
        <end position="1078"/>
    </location>
</feature>
<feature type="compositionally biased region" description="Basic and acidic residues" evidence="2">
    <location>
        <begin position="926"/>
        <end position="940"/>
    </location>
</feature>
<keyword evidence="1" id="KW-0863">Zinc-finger</keyword>
<feature type="region of interest" description="Disordered" evidence="2">
    <location>
        <begin position="172"/>
        <end position="257"/>
    </location>
</feature>
<dbReference type="PROSITE" id="PS50157">
    <property type="entry name" value="ZINC_FINGER_C2H2_2"/>
    <property type="match status" value="4"/>
</dbReference>
<keyword evidence="5" id="KW-1185">Reference proteome</keyword>
<feature type="domain" description="C2H2-type" evidence="3">
    <location>
        <begin position="1126"/>
        <end position="1150"/>
    </location>
</feature>
<feature type="compositionally biased region" description="Polar residues" evidence="2">
    <location>
        <begin position="53"/>
        <end position="87"/>
    </location>
</feature>
<evidence type="ECO:0000256" key="2">
    <source>
        <dbReference type="SAM" id="MobiDB-lite"/>
    </source>
</evidence>
<dbReference type="GO" id="GO:0000981">
    <property type="term" value="F:DNA-binding transcription factor activity, RNA polymerase II-specific"/>
    <property type="evidence" value="ECO:0007669"/>
    <property type="project" value="TreeGrafter"/>
</dbReference>
<dbReference type="GO" id="GO:0045664">
    <property type="term" value="P:regulation of neuron differentiation"/>
    <property type="evidence" value="ECO:0007669"/>
    <property type="project" value="TreeGrafter"/>
</dbReference>
<feature type="compositionally biased region" description="Acidic residues" evidence="2">
    <location>
        <begin position="552"/>
        <end position="565"/>
    </location>
</feature>
<feature type="compositionally biased region" description="Low complexity" evidence="2">
    <location>
        <begin position="892"/>
        <end position="902"/>
    </location>
</feature>
<dbReference type="InterPro" id="IPR013087">
    <property type="entry name" value="Znf_C2H2_type"/>
</dbReference>
<keyword evidence="1" id="KW-0479">Metal-binding</keyword>
<accession>A0A1D1W2Y5</accession>
<dbReference type="GO" id="GO:0005634">
    <property type="term" value="C:nucleus"/>
    <property type="evidence" value="ECO:0007669"/>
    <property type="project" value="TreeGrafter"/>
</dbReference>
<feature type="region of interest" description="Disordered" evidence="2">
    <location>
        <begin position="1"/>
        <end position="134"/>
    </location>
</feature>
<dbReference type="PANTHER" id="PTHR12451:SF0">
    <property type="entry name" value="ZINC FINGER PROTEIN CASTOR HOMOLOG 1"/>
    <property type="match status" value="1"/>
</dbReference>
<proteinExistence type="predicted"/>
<evidence type="ECO:0000259" key="3">
    <source>
        <dbReference type="PROSITE" id="PS50157"/>
    </source>
</evidence>
<feature type="compositionally biased region" description="Pro residues" evidence="2">
    <location>
        <begin position="903"/>
        <end position="921"/>
    </location>
</feature>
<dbReference type="SMART" id="SM00355">
    <property type="entry name" value="ZnF_C2H2"/>
    <property type="match status" value="9"/>
</dbReference>
<reference evidence="4 5" key="1">
    <citation type="journal article" date="2016" name="Nat. Commun.">
        <title>Extremotolerant tardigrade genome and improved radiotolerance of human cultured cells by tardigrade-unique protein.</title>
        <authorList>
            <person name="Hashimoto T."/>
            <person name="Horikawa D.D."/>
            <person name="Saito Y."/>
            <person name="Kuwahara H."/>
            <person name="Kozuka-Hata H."/>
            <person name="Shin-I T."/>
            <person name="Minakuchi Y."/>
            <person name="Ohishi K."/>
            <person name="Motoyama A."/>
            <person name="Aizu T."/>
            <person name="Enomoto A."/>
            <person name="Kondo K."/>
            <person name="Tanaka S."/>
            <person name="Hara Y."/>
            <person name="Koshikawa S."/>
            <person name="Sagara H."/>
            <person name="Miura T."/>
            <person name="Yokobori S."/>
            <person name="Miyagawa K."/>
            <person name="Suzuki Y."/>
            <person name="Kubo T."/>
            <person name="Oyama M."/>
            <person name="Kohara Y."/>
            <person name="Fujiyama A."/>
            <person name="Arakawa K."/>
            <person name="Katayama T."/>
            <person name="Toyoda A."/>
            <person name="Kunieda T."/>
        </authorList>
    </citation>
    <scope>NUCLEOTIDE SEQUENCE [LARGE SCALE GENOMIC DNA]</scope>
    <source>
        <strain evidence="4 5">YOKOZUNA-1</strain>
    </source>
</reference>
<dbReference type="OrthoDB" id="10063916at2759"/>
<evidence type="ECO:0000256" key="1">
    <source>
        <dbReference type="PROSITE-ProRule" id="PRU00042"/>
    </source>
</evidence>
<dbReference type="GO" id="GO:0008270">
    <property type="term" value="F:zinc ion binding"/>
    <property type="evidence" value="ECO:0007669"/>
    <property type="project" value="UniProtKB-KW"/>
</dbReference>
<feature type="domain" description="C2H2-type" evidence="3">
    <location>
        <begin position="417"/>
        <end position="446"/>
    </location>
</feature>
<evidence type="ECO:0000313" key="5">
    <source>
        <dbReference type="Proteomes" id="UP000186922"/>
    </source>
</evidence>
<feature type="region of interest" description="Disordered" evidence="2">
    <location>
        <begin position="887"/>
        <end position="943"/>
    </location>
</feature>
<gene>
    <name evidence="4" type="primary">RvY_17670-1</name>
    <name evidence="4" type="synonym">RvY_17670.1</name>
    <name evidence="4" type="ORF">RvY_17670</name>
</gene>
<feature type="region of interest" description="Disordered" evidence="2">
    <location>
        <begin position="515"/>
        <end position="571"/>
    </location>
</feature>
<feature type="compositionally biased region" description="Basic and acidic residues" evidence="2">
    <location>
        <begin position="92"/>
        <end position="111"/>
    </location>
</feature>
<keyword evidence="1" id="KW-0862">Zinc</keyword>
<feature type="compositionally biased region" description="Polar residues" evidence="2">
    <location>
        <begin position="516"/>
        <end position="525"/>
    </location>
</feature>
<organism evidence="4 5">
    <name type="scientific">Ramazzottius varieornatus</name>
    <name type="common">Water bear</name>
    <name type="synonym">Tardigrade</name>
    <dbReference type="NCBI Taxonomy" id="947166"/>
    <lineage>
        <taxon>Eukaryota</taxon>
        <taxon>Metazoa</taxon>
        <taxon>Ecdysozoa</taxon>
        <taxon>Tardigrada</taxon>
        <taxon>Eutardigrada</taxon>
        <taxon>Parachela</taxon>
        <taxon>Hypsibioidea</taxon>
        <taxon>Ramazzottiidae</taxon>
        <taxon>Ramazzottius</taxon>
    </lineage>
</organism>
<sequence>MSKLGAICDKLRLGGAPSSPPHHTSSPKREPSPPPVYTPSTNKRKNFRPVSLNDRNSTNLQPVESTLQQPSTFVSELASVTTKTTSVIVRAPTKEDRSKTDERFEPDREESTSEPTSPPESAEEPSRYVFRGPPSFDQRQAQLRQDLYNASISSNSSSFYQTQVFPFMDYRNFPSNDHDRKHKRRNTYERNGGEEDTDGSVNYNDSDDGKLTNGGLRDVDVAGDPGLLQEPEVPHDGKTAVNRRSRKNNTLHLGGTKGSGKFKWSGVRNSIRSLDIWQYVRQGNETCQSAECRNLGLKEHYHCKSCPNKVIFRKEEMIRHVKWHKKRDETMQLGFLRFSGNDDCSNQFGACPHAGRQTHYHCLMKPCTKVYTSTSDVQMHAALHRKEIAIKKEGFQRYRAVDDCGDIQCTFARTTHFHCIRSDCTFTFRNKADMEKHKAYHAKNDELAKDGFRKFMKYEHCRFDTCPYSKIMNHIHCLKPGCRYVFTSSAQLQAHKRKHDKSDFFQSNAFDRELKPQQQPTYSYGSSDEEEDSPSPRPNLLQSSMSCSYSSDELDNGGSDSEEPYNSDVGHCVYEKGPIDQVMFNPPVIRGAEAANMLQSHHFHNGHYQHINRPSVLPQDRDRKNMSLLHSALQLDNGQATPFAERPSSSPHMATPKIYPLFPTEVLSSTRCDANNPTCKPSGSSLNLLMPSASTMATSYPPFKRKRGRPPKNPVIDVHVFPSTPNASHNQAMFSSFKLGKGGVLMDIRQESASAQQQRQTFTVFPNGPSERVRQVLPKLSQAVGGDLPEKSPTCQYGSCVYAGRDHYHCTHPRCHFASERDDILVLHIREFHTNIDIMEGYEFFDQSVDCDLAGCASNRLTRHFHCMRPGCLYSFVRYDTMATHEEKHRLAGTSSSSTFPSATPPAEDPPHPPPPSPPPTMLERSPLRPEPRMEVEPTQHRPVTIVKPEEFQEGRFFCHPMLSKMHYFPQKPCVHLNSCRLSEREHFHCDRCDFAYTSPLRLQNHLRKCDVQRPQEPTPSSSPRPLLPKYPLNLLASAVGSPSVRYPSAYQNSIASSDSEQYDTKDSSQANQSTSKKLKFVTVGAPGQRNSGTQRQPIPEGFQRFLCTETCDWPECVLSGKQTHWHCTDQDCRQFFSDKTRLERHTERHRRLAAIIGNDFRRYSAKVSCGDLNCTLKNSSHVHCLQCDSFVCTETAKIATHRRSHLKQDAVAAAGFDKYSFRTPCPITSCLYHNQTHYHCTRCKSVVKLVLLNTVQFHRDIFSCSTMMVLCGCSTMSQMQAHQSKHETSFPSPRFNFSQLKTELGDSADDGDIDIESV</sequence>
<dbReference type="GO" id="GO:0045944">
    <property type="term" value="P:positive regulation of transcription by RNA polymerase II"/>
    <property type="evidence" value="ECO:0007669"/>
    <property type="project" value="TreeGrafter"/>
</dbReference>
<feature type="domain" description="C2H2-type" evidence="3">
    <location>
        <begin position="988"/>
        <end position="1018"/>
    </location>
</feature>
<evidence type="ECO:0000313" key="4">
    <source>
        <dbReference type="EMBL" id="GAV07890.1"/>
    </source>
</evidence>
<protein>
    <recommendedName>
        <fullName evidence="3">C2H2-type domain-containing protein</fullName>
    </recommendedName>
</protein>
<dbReference type="EMBL" id="BDGG01000016">
    <property type="protein sequence ID" value="GAV07890.1"/>
    <property type="molecule type" value="Genomic_DNA"/>
</dbReference>
<dbReference type="PROSITE" id="PS00028">
    <property type="entry name" value="ZINC_FINGER_C2H2_1"/>
    <property type="match status" value="5"/>
</dbReference>
<feature type="domain" description="C2H2-type" evidence="3">
    <location>
        <begin position="360"/>
        <end position="389"/>
    </location>
</feature>
<comment type="caution">
    <text evidence="4">The sequence shown here is derived from an EMBL/GenBank/DDBJ whole genome shotgun (WGS) entry which is preliminary data.</text>
</comment>
<dbReference type="Proteomes" id="UP000186922">
    <property type="component" value="Unassembled WGS sequence"/>
</dbReference>